<evidence type="ECO:0000256" key="1">
    <source>
        <dbReference type="ARBA" id="ARBA00004167"/>
    </source>
</evidence>
<evidence type="ECO:0000256" key="4">
    <source>
        <dbReference type="ARBA" id="ARBA00023136"/>
    </source>
</evidence>
<feature type="transmembrane region" description="Helical" evidence="6">
    <location>
        <begin position="115"/>
        <end position="137"/>
    </location>
</feature>
<accession>A0AAN6V748</accession>
<feature type="signal peptide" evidence="7">
    <location>
        <begin position="1"/>
        <end position="21"/>
    </location>
</feature>
<dbReference type="EMBL" id="MU853564">
    <property type="protein sequence ID" value="KAK4146005.1"/>
    <property type="molecule type" value="Genomic_DNA"/>
</dbReference>
<evidence type="ECO:0000256" key="6">
    <source>
        <dbReference type="SAM" id="Phobius"/>
    </source>
</evidence>
<keyword evidence="4 6" id="KW-0472">Membrane</keyword>
<feature type="compositionally biased region" description="Low complexity" evidence="5">
    <location>
        <begin position="73"/>
        <end position="88"/>
    </location>
</feature>
<reference evidence="8" key="2">
    <citation type="submission" date="2023-05" db="EMBL/GenBank/DDBJ databases">
        <authorList>
            <consortium name="Lawrence Berkeley National Laboratory"/>
            <person name="Steindorff A."/>
            <person name="Hensen N."/>
            <person name="Bonometti L."/>
            <person name="Westerberg I."/>
            <person name="Brannstrom I.O."/>
            <person name="Guillou S."/>
            <person name="Cros-Aarteil S."/>
            <person name="Calhoun S."/>
            <person name="Haridas S."/>
            <person name="Kuo A."/>
            <person name="Mondo S."/>
            <person name="Pangilinan J."/>
            <person name="Riley R."/>
            <person name="Labutti K."/>
            <person name="Andreopoulos B."/>
            <person name="Lipzen A."/>
            <person name="Chen C."/>
            <person name="Yanf M."/>
            <person name="Daum C."/>
            <person name="Ng V."/>
            <person name="Clum A."/>
            <person name="Ohm R."/>
            <person name="Martin F."/>
            <person name="Silar P."/>
            <person name="Natvig D."/>
            <person name="Lalanne C."/>
            <person name="Gautier V."/>
            <person name="Ament-Velasquez S.L."/>
            <person name="Kruys A."/>
            <person name="Hutchinson M.I."/>
            <person name="Powell A.J."/>
            <person name="Barry K."/>
            <person name="Miller A.N."/>
            <person name="Grigoriev I.V."/>
            <person name="Debuchy R."/>
            <person name="Gladieux P."/>
            <person name="Thoren M.H."/>
            <person name="Johannesson H."/>
        </authorList>
    </citation>
    <scope>NUCLEOTIDE SEQUENCE</scope>
    <source>
        <strain evidence="8">CBS 141.50</strain>
    </source>
</reference>
<dbReference type="Proteomes" id="UP001302676">
    <property type="component" value="Unassembled WGS sequence"/>
</dbReference>
<keyword evidence="3 6" id="KW-1133">Transmembrane helix</keyword>
<keyword evidence="2 6" id="KW-0812">Transmembrane</keyword>
<keyword evidence="7" id="KW-0732">Signal</keyword>
<evidence type="ECO:0000256" key="5">
    <source>
        <dbReference type="SAM" id="MobiDB-lite"/>
    </source>
</evidence>
<evidence type="ECO:0000256" key="2">
    <source>
        <dbReference type="ARBA" id="ARBA00022692"/>
    </source>
</evidence>
<dbReference type="PANTHER" id="PTHR15549">
    <property type="entry name" value="PAIRED IMMUNOGLOBULIN-LIKE TYPE 2 RECEPTOR"/>
    <property type="match status" value="1"/>
</dbReference>
<feature type="compositionally biased region" description="Basic and acidic residues" evidence="5">
    <location>
        <begin position="198"/>
        <end position="208"/>
    </location>
</feature>
<feature type="region of interest" description="Disordered" evidence="5">
    <location>
        <begin position="150"/>
        <end position="266"/>
    </location>
</feature>
<organism evidence="8 9">
    <name type="scientific">Dichotomopilus funicola</name>
    <dbReference type="NCBI Taxonomy" id="1934379"/>
    <lineage>
        <taxon>Eukaryota</taxon>
        <taxon>Fungi</taxon>
        <taxon>Dikarya</taxon>
        <taxon>Ascomycota</taxon>
        <taxon>Pezizomycotina</taxon>
        <taxon>Sordariomycetes</taxon>
        <taxon>Sordariomycetidae</taxon>
        <taxon>Sordariales</taxon>
        <taxon>Chaetomiaceae</taxon>
        <taxon>Dichotomopilus</taxon>
    </lineage>
</organism>
<dbReference type="InterPro" id="IPR051694">
    <property type="entry name" value="Immunoregulatory_rcpt-like"/>
</dbReference>
<evidence type="ECO:0000313" key="9">
    <source>
        <dbReference type="Proteomes" id="UP001302676"/>
    </source>
</evidence>
<dbReference type="RefSeq" id="XP_062639376.1">
    <property type="nucleotide sequence ID" value="XM_062779828.1"/>
</dbReference>
<sequence>MVSIGLCVLLSALVSCGSARAEDVSTRVEVEPVYVCVDSGLGANCKRNEPSPIPLHQNALPRAITTPEPSPTQPSTTQPNPHPSSTNLDWLTKTTIEAETATASSKPSSTNPAPIVGGVVGGVAALLLAVVGGWLLARRRTRMTVDESDIERWNENGGGAGNNRRENRTDESGSGSEGVQHEHHQNKHKQQNRPSQKIKTDVRERYEPAPEAEMWDSRRQGLGNTRSPLSPRSPHSNSPYRSHPLRQMSSHQSRRSEMSLDLPMQH</sequence>
<keyword evidence="9" id="KW-1185">Reference proteome</keyword>
<proteinExistence type="predicted"/>
<name>A0AAN6V748_9PEZI</name>
<feature type="compositionally biased region" description="Polar residues" evidence="5">
    <location>
        <begin position="222"/>
        <end position="240"/>
    </location>
</feature>
<evidence type="ECO:0000313" key="8">
    <source>
        <dbReference type="EMBL" id="KAK4146005.1"/>
    </source>
</evidence>
<feature type="region of interest" description="Disordered" evidence="5">
    <location>
        <begin position="62"/>
        <end position="88"/>
    </location>
</feature>
<reference evidence="8" key="1">
    <citation type="journal article" date="2023" name="Mol. Phylogenet. Evol.">
        <title>Genome-scale phylogeny and comparative genomics of the fungal order Sordariales.</title>
        <authorList>
            <person name="Hensen N."/>
            <person name="Bonometti L."/>
            <person name="Westerberg I."/>
            <person name="Brannstrom I.O."/>
            <person name="Guillou S."/>
            <person name="Cros-Aarteil S."/>
            <person name="Calhoun S."/>
            <person name="Haridas S."/>
            <person name="Kuo A."/>
            <person name="Mondo S."/>
            <person name="Pangilinan J."/>
            <person name="Riley R."/>
            <person name="LaButti K."/>
            <person name="Andreopoulos B."/>
            <person name="Lipzen A."/>
            <person name="Chen C."/>
            <person name="Yan M."/>
            <person name="Daum C."/>
            <person name="Ng V."/>
            <person name="Clum A."/>
            <person name="Steindorff A."/>
            <person name="Ohm R.A."/>
            <person name="Martin F."/>
            <person name="Silar P."/>
            <person name="Natvig D.O."/>
            <person name="Lalanne C."/>
            <person name="Gautier V."/>
            <person name="Ament-Velasquez S.L."/>
            <person name="Kruys A."/>
            <person name="Hutchinson M.I."/>
            <person name="Powell A.J."/>
            <person name="Barry K."/>
            <person name="Miller A.N."/>
            <person name="Grigoriev I.V."/>
            <person name="Debuchy R."/>
            <person name="Gladieux P."/>
            <person name="Hiltunen Thoren M."/>
            <person name="Johannesson H."/>
        </authorList>
    </citation>
    <scope>NUCLEOTIDE SEQUENCE</scope>
    <source>
        <strain evidence="8">CBS 141.50</strain>
    </source>
</reference>
<comment type="caution">
    <text evidence="8">The sequence shown here is derived from an EMBL/GenBank/DDBJ whole genome shotgun (WGS) entry which is preliminary data.</text>
</comment>
<dbReference type="GO" id="GO:0016020">
    <property type="term" value="C:membrane"/>
    <property type="evidence" value="ECO:0007669"/>
    <property type="project" value="UniProtKB-SubCell"/>
</dbReference>
<evidence type="ECO:0000256" key="3">
    <source>
        <dbReference type="ARBA" id="ARBA00022989"/>
    </source>
</evidence>
<evidence type="ECO:0000256" key="7">
    <source>
        <dbReference type="SAM" id="SignalP"/>
    </source>
</evidence>
<dbReference type="GeneID" id="87816441"/>
<protein>
    <submittedName>
        <fullName evidence="8">Uncharacterized protein</fullName>
    </submittedName>
</protein>
<comment type="subcellular location">
    <subcellularLocation>
        <location evidence="1">Membrane</location>
        <topology evidence="1">Single-pass membrane protein</topology>
    </subcellularLocation>
</comment>
<dbReference type="GO" id="GO:0071944">
    <property type="term" value="C:cell periphery"/>
    <property type="evidence" value="ECO:0007669"/>
    <property type="project" value="UniProtKB-ARBA"/>
</dbReference>
<dbReference type="AlphaFoldDB" id="A0AAN6V748"/>
<gene>
    <name evidence="8" type="ORF">C8A04DRAFT_26165</name>
</gene>
<feature type="chain" id="PRO_5043051580" evidence="7">
    <location>
        <begin position="22"/>
        <end position="266"/>
    </location>
</feature>